<dbReference type="InterPro" id="IPR009339">
    <property type="entry name" value="DUF998"/>
</dbReference>
<feature type="transmembrane region" description="Helical" evidence="1">
    <location>
        <begin position="106"/>
        <end position="132"/>
    </location>
</feature>
<protein>
    <submittedName>
        <fullName evidence="2">Putative membrane protein</fullName>
    </submittedName>
</protein>
<organism evidence="2 3">
    <name type="scientific">Diaminobutyricimonas aerilata</name>
    <dbReference type="NCBI Taxonomy" id="1162967"/>
    <lineage>
        <taxon>Bacteria</taxon>
        <taxon>Bacillati</taxon>
        <taxon>Actinomycetota</taxon>
        <taxon>Actinomycetes</taxon>
        <taxon>Micrococcales</taxon>
        <taxon>Microbacteriaceae</taxon>
        <taxon>Diaminobutyricimonas</taxon>
    </lineage>
</organism>
<feature type="transmembrane region" description="Helical" evidence="1">
    <location>
        <begin position="64"/>
        <end position="85"/>
    </location>
</feature>
<dbReference type="Proteomes" id="UP000228758">
    <property type="component" value="Unassembled WGS sequence"/>
</dbReference>
<keyword evidence="3" id="KW-1185">Reference proteome</keyword>
<proteinExistence type="predicted"/>
<feature type="transmembrane region" description="Helical" evidence="1">
    <location>
        <begin position="275"/>
        <end position="299"/>
    </location>
</feature>
<feature type="transmembrane region" description="Helical" evidence="1">
    <location>
        <begin position="32"/>
        <end position="52"/>
    </location>
</feature>
<accession>A0A2M9CG63</accession>
<name>A0A2M9CG63_9MICO</name>
<keyword evidence="1" id="KW-0472">Membrane</keyword>
<evidence type="ECO:0000313" key="2">
    <source>
        <dbReference type="EMBL" id="PJJ70832.1"/>
    </source>
</evidence>
<feature type="transmembrane region" description="Helical" evidence="1">
    <location>
        <begin position="250"/>
        <end position="269"/>
    </location>
</feature>
<feature type="transmembrane region" description="Helical" evidence="1">
    <location>
        <begin position="388"/>
        <end position="409"/>
    </location>
</feature>
<feature type="transmembrane region" description="Helical" evidence="1">
    <location>
        <begin position="169"/>
        <end position="188"/>
    </location>
</feature>
<sequence length="414" mass="42472">MSAVGTVSYSRAMSSPAPTVAAALHLRREGDALGAAAIGAVVGVLVGLIAFWNREAPLGGTGSIGGIAALTAALVGAPVFALVYVRHSRRQFRWTRRSPVQRAVDTAGLTLTGAGMALLLIVSVFTVLQLAFRDLSLDTPAATTLVGATVAATTYALALIASEITTRTLTSLLGLFLVAGVFASMLTADDPTWWHRNFSALGAGGAASAQAFNLTLIIGGLVITTLADYLTTDLTSRRRPGGGDLRGVGVIRMLLVLAGVLLIGVGLVPVDADVILHNVFATSAVVVFAVLIALVPTLLRGLPKSFVLATAVFEGGLVVIVLLFWPVGYYNLTAVELLSVVVILAWLILFTRQAEAQTAAVSAAAARAAALGPVRAPARAAVPSTSAPVPRAALAIGVLIVGALIGALLPRRTR</sequence>
<evidence type="ECO:0000313" key="3">
    <source>
        <dbReference type="Proteomes" id="UP000228758"/>
    </source>
</evidence>
<comment type="caution">
    <text evidence="2">The sequence shown here is derived from an EMBL/GenBank/DDBJ whole genome shotgun (WGS) entry which is preliminary data.</text>
</comment>
<feature type="transmembrane region" description="Helical" evidence="1">
    <location>
        <begin position="144"/>
        <end position="162"/>
    </location>
</feature>
<keyword evidence="1" id="KW-0812">Transmembrane</keyword>
<keyword evidence="1" id="KW-1133">Transmembrane helix</keyword>
<feature type="transmembrane region" description="Helical" evidence="1">
    <location>
        <begin position="208"/>
        <end position="230"/>
    </location>
</feature>
<reference evidence="2 3" key="1">
    <citation type="submission" date="2017-11" db="EMBL/GenBank/DDBJ databases">
        <title>Genomic Encyclopedia of Archaeal and Bacterial Type Strains, Phase II (KMG-II): From Individual Species to Whole Genera.</title>
        <authorList>
            <person name="Goeker M."/>
        </authorList>
    </citation>
    <scope>NUCLEOTIDE SEQUENCE [LARGE SCALE GENOMIC DNA]</scope>
    <source>
        <strain evidence="2 3">DSM 27393</strain>
    </source>
</reference>
<feature type="transmembrane region" description="Helical" evidence="1">
    <location>
        <begin position="332"/>
        <end position="351"/>
    </location>
</feature>
<evidence type="ECO:0000256" key="1">
    <source>
        <dbReference type="SAM" id="Phobius"/>
    </source>
</evidence>
<dbReference type="EMBL" id="PGFF01000001">
    <property type="protein sequence ID" value="PJJ70832.1"/>
    <property type="molecule type" value="Genomic_DNA"/>
</dbReference>
<dbReference type="Pfam" id="PF06197">
    <property type="entry name" value="DUF998"/>
    <property type="match status" value="1"/>
</dbReference>
<dbReference type="AlphaFoldDB" id="A0A2M9CG63"/>
<feature type="transmembrane region" description="Helical" evidence="1">
    <location>
        <begin position="306"/>
        <end position="326"/>
    </location>
</feature>
<gene>
    <name evidence="2" type="ORF">CLV46_0361</name>
</gene>